<comment type="cofactor">
    <cofactor evidence="1">
        <name>Fe(3+)</name>
        <dbReference type="ChEBI" id="CHEBI:29034"/>
    </cofactor>
</comment>
<dbReference type="InterPro" id="IPR048574">
    <property type="entry name" value="RUBY_RBDX"/>
</dbReference>
<dbReference type="Gene3D" id="1.20.1260.10">
    <property type="match status" value="1"/>
</dbReference>
<dbReference type="GO" id="GO:0016491">
    <property type="term" value="F:oxidoreductase activity"/>
    <property type="evidence" value="ECO:0007669"/>
    <property type="project" value="InterPro"/>
</dbReference>
<dbReference type="PROSITE" id="PS50905">
    <property type="entry name" value="FERRITIN_LIKE"/>
    <property type="match status" value="1"/>
</dbReference>
<dbReference type="NCBIfam" id="NF045767">
    <property type="entry name" value="RuberyRbr"/>
    <property type="match status" value="1"/>
</dbReference>
<evidence type="ECO:0000256" key="4">
    <source>
        <dbReference type="ARBA" id="ARBA00022982"/>
    </source>
</evidence>
<evidence type="ECO:0000256" key="3">
    <source>
        <dbReference type="ARBA" id="ARBA00022723"/>
    </source>
</evidence>
<dbReference type="AlphaFoldDB" id="A0A6A7K7L9"/>
<dbReference type="InterPro" id="IPR052364">
    <property type="entry name" value="Rubrerythrin"/>
</dbReference>
<dbReference type="SUPFAM" id="SSF47240">
    <property type="entry name" value="Ferritin-like"/>
    <property type="match status" value="1"/>
</dbReference>
<keyword evidence="3" id="KW-0479">Metal-binding</keyword>
<evidence type="ECO:0000256" key="5">
    <source>
        <dbReference type="ARBA" id="ARBA00023004"/>
    </source>
</evidence>
<feature type="domain" description="Ferritin-like diiron" evidence="7">
    <location>
        <begin position="4"/>
        <end position="151"/>
    </location>
</feature>
<organism evidence="8 9">
    <name type="scientific">Alkalibaculum sporogenes</name>
    <dbReference type="NCBI Taxonomy" id="2655001"/>
    <lineage>
        <taxon>Bacteria</taxon>
        <taxon>Bacillati</taxon>
        <taxon>Bacillota</taxon>
        <taxon>Clostridia</taxon>
        <taxon>Eubacteriales</taxon>
        <taxon>Eubacteriaceae</taxon>
        <taxon>Alkalibaculum</taxon>
    </lineage>
</organism>
<evidence type="ECO:0000256" key="1">
    <source>
        <dbReference type="ARBA" id="ARBA00001965"/>
    </source>
</evidence>
<evidence type="ECO:0000313" key="8">
    <source>
        <dbReference type="EMBL" id="MPW25385.1"/>
    </source>
</evidence>
<keyword evidence="9" id="KW-1185">Reference proteome</keyword>
<dbReference type="PANTHER" id="PTHR43865:SF1">
    <property type="entry name" value="RUBRERYTHRIN-RELATED"/>
    <property type="match status" value="1"/>
</dbReference>
<name>A0A6A7K7L9_9FIRM</name>
<dbReference type="CDD" id="cd00729">
    <property type="entry name" value="rubredoxin_SM"/>
    <property type="match status" value="1"/>
</dbReference>
<protein>
    <submittedName>
        <fullName evidence="8">Rubrerythrin family protein</fullName>
    </submittedName>
</protein>
<dbReference type="PROSITE" id="PS50903">
    <property type="entry name" value="RUBREDOXIN_LIKE"/>
    <property type="match status" value="1"/>
</dbReference>
<dbReference type="InterPro" id="IPR003251">
    <property type="entry name" value="Rr_diiron-bd_dom"/>
</dbReference>
<dbReference type="EMBL" id="WHNX01000007">
    <property type="protein sequence ID" value="MPW25385.1"/>
    <property type="molecule type" value="Genomic_DNA"/>
</dbReference>
<dbReference type="RefSeq" id="WP_152802833.1">
    <property type="nucleotide sequence ID" value="NZ_WHNX01000007.1"/>
</dbReference>
<dbReference type="Proteomes" id="UP000440004">
    <property type="component" value="Unassembled WGS sequence"/>
</dbReference>
<evidence type="ECO:0000313" key="9">
    <source>
        <dbReference type="Proteomes" id="UP000440004"/>
    </source>
</evidence>
<accession>A0A6A7K7L9</accession>
<reference evidence="8 9" key="1">
    <citation type="submission" date="2019-10" db="EMBL/GenBank/DDBJ databases">
        <title>Alkalibaculum tamaniensis sp.nov., a new alkaliphilic acetogen, isolated on methoxylated aromatics from a mud volcano.</title>
        <authorList>
            <person name="Khomyakova M.A."/>
            <person name="Merkel A.Y."/>
            <person name="Bonch-Osmolovskaya E.A."/>
            <person name="Slobodkin A.I."/>
        </authorList>
    </citation>
    <scope>NUCLEOTIDE SEQUENCE [LARGE SCALE GENOMIC DNA]</scope>
    <source>
        <strain evidence="8 9">M08DMB</strain>
    </source>
</reference>
<dbReference type="GO" id="GO:0005506">
    <property type="term" value="F:iron ion binding"/>
    <property type="evidence" value="ECO:0007669"/>
    <property type="project" value="InterPro"/>
</dbReference>
<keyword evidence="2" id="KW-0813">Transport</keyword>
<feature type="domain" description="Rubredoxin-like" evidence="6">
    <location>
        <begin position="158"/>
        <end position="192"/>
    </location>
</feature>
<dbReference type="PANTHER" id="PTHR43865">
    <property type="entry name" value="RUBRERYTHRIN-RELATED"/>
    <property type="match status" value="1"/>
</dbReference>
<evidence type="ECO:0000259" key="7">
    <source>
        <dbReference type="PROSITE" id="PS50905"/>
    </source>
</evidence>
<keyword evidence="5" id="KW-0408">Iron</keyword>
<dbReference type="Pfam" id="PF02915">
    <property type="entry name" value="Rubrerythrin"/>
    <property type="match status" value="1"/>
</dbReference>
<dbReference type="CDD" id="cd01041">
    <property type="entry name" value="Rubrerythrin"/>
    <property type="match status" value="1"/>
</dbReference>
<evidence type="ECO:0000256" key="2">
    <source>
        <dbReference type="ARBA" id="ARBA00022448"/>
    </source>
</evidence>
<sequence length="193" mass="22203">MENRLKGSKTAENLMKAFAGESQARNRYTFYAEKAQQEKQIQISNVFNETAHNEKYHAERFFRFLNTEFKGEQVAITDVGFPVDLGTTLENLEAAARGEHEEHAILYPAWAKEAEEEGFSQIATVFELVSKVEKKHEERFNQYAQRVLNNEIFRQTGKVKWVCLECGHVHEGIEAPDACPICSRPKGFFKLQL</sequence>
<dbReference type="InterPro" id="IPR024934">
    <property type="entry name" value="Rubredoxin-like_dom"/>
</dbReference>
<evidence type="ECO:0000259" key="6">
    <source>
        <dbReference type="PROSITE" id="PS50903"/>
    </source>
</evidence>
<dbReference type="InterPro" id="IPR012347">
    <property type="entry name" value="Ferritin-like"/>
</dbReference>
<gene>
    <name evidence="8" type="ORF">GC105_06250</name>
</gene>
<dbReference type="SUPFAM" id="SSF57802">
    <property type="entry name" value="Rubredoxin-like"/>
    <property type="match status" value="1"/>
</dbReference>
<comment type="caution">
    <text evidence="8">The sequence shown here is derived from an EMBL/GenBank/DDBJ whole genome shotgun (WGS) entry which is preliminary data.</text>
</comment>
<dbReference type="Gene3D" id="2.20.28.10">
    <property type="match status" value="1"/>
</dbReference>
<dbReference type="Pfam" id="PF21349">
    <property type="entry name" value="RUBY_RBDX"/>
    <property type="match status" value="1"/>
</dbReference>
<dbReference type="InterPro" id="IPR009078">
    <property type="entry name" value="Ferritin-like_SF"/>
</dbReference>
<dbReference type="InterPro" id="IPR009040">
    <property type="entry name" value="Ferritin-like_diiron"/>
</dbReference>
<proteinExistence type="predicted"/>
<keyword evidence="4" id="KW-0249">Electron transport</keyword>